<dbReference type="SUPFAM" id="SSF52980">
    <property type="entry name" value="Restriction endonuclease-like"/>
    <property type="match status" value="1"/>
</dbReference>
<evidence type="ECO:0000313" key="3">
    <source>
        <dbReference type="Proteomes" id="UP000249065"/>
    </source>
</evidence>
<keyword evidence="2" id="KW-0540">Nuclease</keyword>
<keyword evidence="2" id="KW-0255">Endonuclease</keyword>
<dbReference type="EMBL" id="QLIX01000007">
    <property type="protein sequence ID" value="RAI58718.1"/>
    <property type="molecule type" value="Genomic_DNA"/>
</dbReference>
<proteinExistence type="predicted"/>
<feature type="domain" description="Putative restriction endonuclease" evidence="1">
    <location>
        <begin position="25"/>
        <end position="191"/>
    </location>
</feature>
<dbReference type="AlphaFoldDB" id="A0A327MEV9"/>
<dbReference type="InterPro" id="IPR008538">
    <property type="entry name" value="Uma2"/>
</dbReference>
<sequence>MDGDRPGLLERVPEVRRHKLDIHGYYRMAEAGILTRDDRVELIEGEIVDMVPIGSPHSAAVNGLIAVLAGAVQGRATVTAQSPLRLSDTNEPQPDFMLLRPRADFYRGAHPTAADVLLLVEVAQSSLAYDRRVKLPLYARHKVPEVWIVNLGEGVVEVYREPKDEAYLATTRAARGDMLEPAALPGLRIAVTEVIG</sequence>
<dbReference type="RefSeq" id="WP_111469925.1">
    <property type="nucleotide sequence ID" value="NZ_QLIX01000007.1"/>
</dbReference>
<reference evidence="3" key="1">
    <citation type="submission" date="2018-06" db="EMBL/GenBank/DDBJ databases">
        <authorList>
            <person name="Khan S.A."/>
        </authorList>
    </citation>
    <scope>NUCLEOTIDE SEQUENCE [LARGE SCALE GENOMIC DNA]</scope>
    <source>
        <strain evidence="3">DB-1506</strain>
    </source>
</reference>
<dbReference type="PANTHER" id="PTHR35400:SF1">
    <property type="entry name" value="SLR1083 PROTEIN"/>
    <property type="match status" value="1"/>
</dbReference>
<dbReference type="InterPro" id="IPR012296">
    <property type="entry name" value="Nuclease_put_TT1808"/>
</dbReference>
<evidence type="ECO:0000313" key="2">
    <source>
        <dbReference type="EMBL" id="RAI58718.1"/>
    </source>
</evidence>
<dbReference type="Pfam" id="PF05685">
    <property type="entry name" value="Uma2"/>
    <property type="match status" value="1"/>
</dbReference>
<evidence type="ECO:0000259" key="1">
    <source>
        <dbReference type="Pfam" id="PF05685"/>
    </source>
</evidence>
<accession>A0A327MEV9</accession>
<dbReference type="Gene3D" id="3.90.1570.10">
    <property type="entry name" value="tt1808, chain A"/>
    <property type="match status" value="1"/>
</dbReference>
<keyword evidence="2" id="KW-0378">Hydrolase</keyword>
<name>A0A327MEV9_9PROT</name>
<dbReference type="CDD" id="cd06260">
    <property type="entry name" value="DUF820-like"/>
    <property type="match status" value="1"/>
</dbReference>
<dbReference type="PANTHER" id="PTHR35400">
    <property type="entry name" value="SLR1083 PROTEIN"/>
    <property type="match status" value="1"/>
</dbReference>
<dbReference type="InterPro" id="IPR011335">
    <property type="entry name" value="Restrct_endonuc-II-like"/>
</dbReference>
<gene>
    <name evidence="2" type="ORF">DOO78_11565</name>
</gene>
<comment type="caution">
    <text evidence="2">The sequence shown here is derived from an EMBL/GenBank/DDBJ whole genome shotgun (WGS) entry which is preliminary data.</text>
</comment>
<protein>
    <submittedName>
        <fullName evidence="2">Uma2 family endonuclease</fullName>
    </submittedName>
</protein>
<dbReference type="GO" id="GO:0004519">
    <property type="term" value="F:endonuclease activity"/>
    <property type="evidence" value="ECO:0007669"/>
    <property type="project" value="UniProtKB-KW"/>
</dbReference>
<dbReference type="Proteomes" id="UP000249065">
    <property type="component" value="Unassembled WGS sequence"/>
</dbReference>
<keyword evidence="3" id="KW-1185">Reference proteome</keyword>
<dbReference type="OrthoDB" id="196625at2"/>
<organism evidence="2 3">
    <name type="scientific">Roseicella frigidaeris</name>
    <dbReference type="NCBI Taxonomy" id="2230885"/>
    <lineage>
        <taxon>Bacteria</taxon>
        <taxon>Pseudomonadati</taxon>
        <taxon>Pseudomonadota</taxon>
        <taxon>Alphaproteobacteria</taxon>
        <taxon>Acetobacterales</taxon>
        <taxon>Roseomonadaceae</taxon>
        <taxon>Roseicella</taxon>
    </lineage>
</organism>